<organism evidence="8 9">
    <name type="scientific">Gemmata massiliana</name>
    <dbReference type="NCBI Taxonomy" id="1210884"/>
    <lineage>
        <taxon>Bacteria</taxon>
        <taxon>Pseudomonadati</taxon>
        <taxon>Planctomycetota</taxon>
        <taxon>Planctomycetia</taxon>
        <taxon>Gemmatales</taxon>
        <taxon>Gemmataceae</taxon>
        <taxon>Gemmata</taxon>
    </lineage>
</organism>
<evidence type="ECO:0000259" key="6">
    <source>
        <dbReference type="PROSITE" id="PS51898"/>
    </source>
</evidence>
<dbReference type="InterPro" id="IPR013762">
    <property type="entry name" value="Integrase-like_cat_sf"/>
</dbReference>
<dbReference type="Gene3D" id="1.10.443.10">
    <property type="entry name" value="Intergrase catalytic core"/>
    <property type="match status" value="1"/>
</dbReference>
<dbReference type="PROSITE" id="PS51898">
    <property type="entry name" value="TYR_RECOMBINASE"/>
    <property type="match status" value="1"/>
</dbReference>
<evidence type="ECO:0000313" key="9">
    <source>
        <dbReference type="Proteomes" id="UP000464178"/>
    </source>
</evidence>
<keyword evidence="9" id="KW-1185">Reference proteome</keyword>
<reference evidence="8 9" key="1">
    <citation type="submission" date="2019-05" db="EMBL/GenBank/DDBJ databases">
        <authorList>
            <consortium name="Science for Life Laboratories"/>
        </authorList>
    </citation>
    <scope>NUCLEOTIDE SEQUENCE [LARGE SCALE GENOMIC DNA]</scope>
    <source>
        <strain evidence="8">Soil9</strain>
    </source>
</reference>
<dbReference type="Proteomes" id="UP000464178">
    <property type="component" value="Chromosome"/>
</dbReference>
<dbReference type="EMBL" id="LR593886">
    <property type="protein sequence ID" value="VTR91668.1"/>
    <property type="molecule type" value="Genomic_DNA"/>
</dbReference>
<evidence type="ECO:0000256" key="3">
    <source>
        <dbReference type="ARBA" id="ARBA00023125"/>
    </source>
</evidence>
<evidence type="ECO:0000256" key="5">
    <source>
        <dbReference type="PROSITE-ProRule" id="PRU01248"/>
    </source>
</evidence>
<dbReference type="GO" id="GO:0006310">
    <property type="term" value="P:DNA recombination"/>
    <property type="evidence" value="ECO:0007669"/>
    <property type="project" value="UniProtKB-KW"/>
</dbReference>
<gene>
    <name evidence="8" type="ORF">SOIL9_60460</name>
</gene>
<keyword evidence="4" id="KW-0233">DNA recombination</keyword>
<dbReference type="GO" id="GO:0015074">
    <property type="term" value="P:DNA integration"/>
    <property type="evidence" value="ECO:0007669"/>
    <property type="project" value="UniProtKB-KW"/>
</dbReference>
<dbReference type="PANTHER" id="PTHR30349">
    <property type="entry name" value="PHAGE INTEGRASE-RELATED"/>
    <property type="match status" value="1"/>
</dbReference>
<name>A0A6P2CRG5_9BACT</name>
<protein>
    <recommendedName>
        <fullName evidence="10">Tyr recombinase domain-containing protein</fullName>
    </recommendedName>
</protein>
<feature type="domain" description="Tyr recombinase" evidence="6">
    <location>
        <begin position="137"/>
        <end position="326"/>
    </location>
</feature>
<dbReference type="InterPro" id="IPR044068">
    <property type="entry name" value="CB"/>
</dbReference>
<dbReference type="InterPro" id="IPR010998">
    <property type="entry name" value="Integrase_recombinase_N"/>
</dbReference>
<dbReference type="PROSITE" id="PS51900">
    <property type="entry name" value="CB"/>
    <property type="match status" value="1"/>
</dbReference>
<dbReference type="InterPro" id="IPR002104">
    <property type="entry name" value="Integrase_catalytic"/>
</dbReference>
<evidence type="ECO:0000256" key="2">
    <source>
        <dbReference type="ARBA" id="ARBA00022908"/>
    </source>
</evidence>
<dbReference type="SUPFAM" id="SSF56349">
    <property type="entry name" value="DNA breaking-rejoining enzymes"/>
    <property type="match status" value="1"/>
</dbReference>
<dbReference type="InterPro" id="IPR050090">
    <property type="entry name" value="Tyrosine_recombinase_XerCD"/>
</dbReference>
<keyword evidence="3 5" id="KW-0238">DNA-binding</keyword>
<dbReference type="KEGG" id="gms:SOIL9_60460"/>
<evidence type="ECO:0000256" key="4">
    <source>
        <dbReference type="ARBA" id="ARBA00023172"/>
    </source>
</evidence>
<dbReference type="AlphaFoldDB" id="A0A6P2CRG5"/>
<evidence type="ECO:0000256" key="1">
    <source>
        <dbReference type="ARBA" id="ARBA00008857"/>
    </source>
</evidence>
<dbReference type="Pfam" id="PF00589">
    <property type="entry name" value="Phage_integrase"/>
    <property type="match status" value="1"/>
</dbReference>
<evidence type="ECO:0000259" key="7">
    <source>
        <dbReference type="PROSITE" id="PS51900"/>
    </source>
</evidence>
<dbReference type="InterPro" id="IPR004107">
    <property type="entry name" value="Integrase_SAM-like_N"/>
</dbReference>
<proteinExistence type="inferred from homology"/>
<evidence type="ECO:0008006" key="10">
    <source>
        <dbReference type="Google" id="ProtNLM"/>
    </source>
</evidence>
<keyword evidence="2" id="KW-0229">DNA integration</keyword>
<dbReference type="PANTHER" id="PTHR30349:SF41">
    <property type="entry name" value="INTEGRASE_RECOMBINASE PROTEIN MJ0367-RELATED"/>
    <property type="match status" value="1"/>
</dbReference>
<dbReference type="InterPro" id="IPR011010">
    <property type="entry name" value="DNA_brk_join_enz"/>
</dbReference>
<accession>A0A6P2CRG5</accession>
<dbReference type="Gene3D" id="1.10.150.130">
    <property type="match status" value="1"/>
</dbReference>
<dbReference type="Pfam" id="PF02899">
    <property type="entry name" value="Phage_int_SAM_1"/>
    <property type="match status" value="1"/>
</dbReference>
<feature type="domain" description="Core-binding (CB)" evidence="7">
    <location>
        <begin position="41"/>
        <end position="114"/>
    </location>
</feature>
<comment type="similarity">
    <text evidence="1">Belongs to the 'phage' integrase family.</text>
</comment>
<evidence type="ECO:0000313" key="8">
    <source>
        <dbReference type="EMBL" id="VTR91668.1"/>
    </source>
</evidence>
<sequence>MTGVPFIEGRGASRPDHPAVPGTAVPALFAGAGDRGAWRYIEFLTAEIRNPNTRAAYAHALRRFSDWCQCHQLRLEKLTPVHVATYVEHLGRVLAKPSVKQHLAAIRMLGDYLVLGQVIPSNPASSVRGPKYVVKTGKTPVLTREEARELLDGIGGARVADLRDRALIGLMVYSFARVSAVLGMDVGDYYQQGKRWWVRLHEKGGKEHAVPCHHKADEYLDAYLTGAGLSAEKNGPLFRRLNRDGTLGTTRLDRREALAMIKRRAGAAALGTGIGCHSFRATGITAYLHNGGTLETAMAIAAHESPRTTKLYDRTRDGLTLEEIERIRL</sequence>
<dbReference type="GO" id="GO:0003677">
    <property type="term" value="F:DNA binding"/>
    <property type="evidence" value="ECO:0007669"/>
    <property type="project" value="UniProtKB-UniRule"/>
</dbReference>